<dbReference type="SUPFAM" id="SSF158745">
    <property type="entry name" value="LanC-like"/>
    <property type="match status" value="1"/>
</dbReference>
<evidence type="ECO:0000256" key="1">
    <source>
        <dbReference type="SAM" id="SignalP"/>
    </source>
</evidence>
<dbReference type="InterPro" id="IPR012341">
    <property type="entry name" value="6hp_glycosidase-like_sf"/>
</dbReference>
<keyword evidence="1" id="KW-0732">Signal</keyword>
<dbReference type="GO" id="GO:0005886">
    <property type="term" value="C:plasma membrane"/>
    <property type="evidence" value="ECO:0007669"/>
    <property type="project" value="TreeGrafter"/>
</dbReference>
<dbReference type="Gene3D" id="1.50.10.10">
    <property type="match status" value="1"/>
</dbReference>
<name>A0A9K3DCW2_9EUKA</name>
<dbReference type="Proteomes" id="UP000265618">
    <property type="component" value="Unassembled WGS sequence"/>
</dbReference>
<dbReference type="AlphaFoldDB" id="A0A9K3DCW2"/>
<accession>A0A9K3DCW2</accession>
<evidence type="ECO:0000313" key="2">
    <source>
        <dbReference type="EMBL" id="GIQ92436.1"/>
    </source>
</evidence>
<dbReference type="PANTHER" id="PTHR12736:SF7">
    <property type="entry name" value="LANC-LIKE PROTEIN 3"/>
    <property type="match status" value="1"/>
</dbReference>
<protein>
    <submittedName>
        <fullName evidence="2">Lanthionine synthetase C-like</fullName>
    </submittedName>
</protein>
<organism evidence="2 3">
    <name type="scientific">Kipferlia bialata</name>
    <dbReference type="NCBI Taxonomy" id="797122"/>
    <lineage>
        <taxon>Eukaryota</taxon>
        <taxon>Metamonada</taxon>
        <taxon>Carpediemonas-like organisms</taxon>
        <taxon>Kipferlia</taxon>
    </lineage>
</organism>
<dbReference type="OrthoDB" id="10257263at2759"/>
<proteinExistence type="predicted"/>
<sequence length="143" mass="15083">MGGSVYTGLCGVALMYLRLYAAGVAGALPLSDTTAYIDRPCVCVEASGGAFHRQDYASMHTGSAGYYAVAAGVAMQRGEGEAASQIVSQSLLPIGTTVEERLERGECDVLYGRSGYLQALLYVRHALGEPSIGTDSVRRIIKQ</sequence>
<keyword evidence="3" id="KW-1185">Reference proteome</keyword>
<feature type="signal peptide" evidence="1">
    <location>
        <begin position="1"/>
        <end position="26"/>
    </location>
</feature>
<feature type="non-terminal residue" evidence="2">
    <location>
        <position position="1"/>
    </location>
</feature>
<dbReference type="GO" id="GO:0005975">
    <property type="term" value="P:carbohydrate metabolic process"/>
    <property type="evidence" value="ECO:0007669"/>
    <property type="project" value="InterPro"/>
</dbReference>
<dbReference type="Pfam" id="PF05147">
    <property type="entry name" value="LANC_like"/>
    <property type="match status" value="1"/>
</dbReference>
<dbReference type="PANTHER" id="PTHR12736">
    <property type="entry name" value="LANC-LIKE PROTEIN"/>
    <property type="match status" value="1"/>
</dbReference>
<comment type="caution">
    <text evidence="2">The sequence shown here is derived from an EMBL/GenBank/DDBJ whole genome shotgun (WGS) entry which is preliminary data.</text>
</comment>
<evidence type="ECO:0000313" key="3">
    <source>
        <dbReference type="Proteomes" id="UP000265618"/>
    </source>
</evidence>
<dbReference type="PRINTS" id="PR01950">
    <property type="entry name" value="LANCSUPER"/>
</dbReference>
<feature type="chain" id="PRO_5039911639" evidence="1">
    <location>
        <begin position="27"/>
        <end position="143"/>
    </location>
</feature>
<dbReference type="EMBL" id="BDIP01009700">
    <property type="protein sequence ID" value="GIQ92436.1"/>
    <property type="molecule type" value="Genomic_DNA"/>
</dbReference>
<gene>
    <name evidence="2" type="ORF">KIPB_016203</name>
</gene>
<dbReference type="GO" id="GO:0031179">
    <property type="term" value="P:peptide modification"/>
    <property type="evidence" value="ECO:0007669"/>
    <property type="project" value="InterPro"/>
</dbReference>
<dbReference type="InterPro" id="IPR007822">
    <property type="entry name" value="LANC-like"/>
</dbReference>
<reference evidence="2 3" key="1">
    <citation type="journal article" date="2018" name="PLoS ONE">
        <title>The draft genome of Kipferlia bialata reveals reductive genome evolution in fornicate parasites.</title>
        <authorList>
            <person name="Tanifuji G."/>
            <person name="Takabayashi S."/>
            <person name="Kume K."/>
            <person name="Takagi M."/>
            <person name="Nakayama T."/>
            <person name="Kamikawa R."/>
            <person name="Inagaki Y."/>
            <person name="Hashimoto T."/>
        </authorList>
    </citation>
    <scope>NUCLEOTIDE SEQUENCE [LARGE SCALE GENOMIC DNA]</scope>
    <source>
        <strain evidence="2">NY0173</strain>
    </source>
</reference>